<evidence type="ECO:0000313" key="3">
    <source>
        <dbReference type="Proteomes" id="UP001060771"/>
    </source>
</evidence>
<keyword evidence="1" id="KW-1133">Transmembrane helix</keyword>
<proteinExistence type="predicted"/>
<dbReference type="Proteomes" id="UP001060771">
    <property type="component" value="Chromosome"/>
</dbReference>
<evidence type="ECO:0000313" key="2">
    <source>
        <dbReference type="EMBL" id="BDR93308.1"/>
    </source>
</evidence>
<feature type="transmembrane region" description="Helical" evidence="1">
    <location>
        <begin position="104"/>
        <end position="137"/>
    </location>
</feature>
<gene>
    <name evidence="2" type="ORF">Vsou_24010</name>
</gene>
<sequence>MGMSQQPGAQDATPHTAYILSLIGSILMIISSIVALVLAGFASALPRYYALHRLGYYSMMPLFIYMPVILVIVGIIGLVVGALATYFSLRLGKLNDVNAVHSTGIVLLILSIIGLFTGASGFFIGFILLLIGSILAISWKP</sequence>
<organism evidence="2 3">
    <name type="scientific">Vulcanisaeta souniana JCM 11219</name>
    <dbReference type="NCBI Taxonomy" id="1293586"/>
    <lineage>
        <taxon>Archaea</taxon>
        <taxon>Thermoproteota</taxon>
        <taxon>Thermoprotei</taxon>
        <taxon>Thermoproteales</taxon>
        <taxon>Thermoproteaceae</taxon>
        <taxon>Vulcanisaeta</taxon>
    </lineage>
</organism>
<evidence type="ECO:0000256" key="1">
    <source>
        <dbReference type="SAM" id="Phobius"/>
    </source>
</evidence>
<reference evidence="3" key="1">
    <citation type="submission" date="2022-09" db="EMBL/GenBank/DDBJ databases">
        <title>Complete genome sequence of Vulcanisaeta souniana.</title>
        <authorList>
            <person name="Kato S."/>
            <person name="Itoh T."/>
            <person name="Ohkuma M."/>
        </authorList>
    </citation>
    <scope>NUCLEOTIDE SEQUENCE [LARGE SCALE GENOMIC DNA]</scope>
    <source>
        <strain evidence="3">JCM 11219</strain>
    </source>
</reference>
<name>A0ABM8BQI9_9CREN</name>
<keyword evidence="3" id="KW-1185">Reference proteome</keyword>
<protein>
    <submittedName>
        <fullName evidence="2">Uncharacterized protein</fullName>
    </submittedName>
</protein>
<keyword evidence="1" id="KW-0472">Membrane</keyword>
<feature type="transmembrane region" description="Helical" evidence="1">
    <location>
        <begin position="62"/>
        <end position="84"/>
    </location>
</feature>
<dbReference type="EMBL" id="AP026830">
    <property type="protein sequence ID" value="BDR93308.1"/>
    <property type="molecule type" value="Genomic_DNA"/>
</dbReference>
<feature type="transmembrane region" description="Helical" evidence="1">
    <location>
        <begin position="17"/>
        <end position="41"/>
    </location>
</feature>
<accession>A0ABM8BQI9</accession>
<keyword evidence="1" id="KW-0812">Transmembrane</keyword>